<evidence type="ECO:0000313" key="2">
    <source>
        <dbReference type="Proteomes" id="UP001500507"/>
    </source>
</evidence>
<protein>
    <submittedName>
        <fullName evidence="1">Uncharacterized protein</fullName>
    </submittedName>
</protein>
<sequence length="177" mass="20025">MRTGDTLSGLSKITATGNLKFKQGKKKEQFNYRDVERLIRGSGDSKDVYVYRVLAGQQPELFKVVREYKDKIYLYAQDVQANSNAMGGTMGGGLNVSVGTSMSYTIMHYYVNKNGNHIVKELGHDHPIFGNGSFKKNLKEFFNDCPELIKMVDNNDFKRVDTPEMVDIYVEECAGKQ</sequence>
<accession>A0ABN1MG10</accession>
<dbReference type="Proteomes" id="UP001500507">
    <property type="component" value="Unassembled WGS sequence"/>
</dbReference>
<gene>
    <name evidence="1" type="ORF">GCM10009117_12570</name>
</gene>
<evidence type="ECO:0000313" key="1">
    <source>
        <dbReference type="EMBL" id="GAA0872110.1"/>
    </source>
</evidence>
<dbReference type="EMBL" id="BAAAFG010000013">
    <property type="protein sequence ID" value="GAA0872110.1"/>
    <property type="molecule type" value="Genomic_DNA"/>
</dbReference>
<name>A0ABN1MG10_9FLAO</name>
<proteinExistence type="predicted"/>
<reference evidence="1 2" key="1">
    <citation type="journal article" date="2019" name="Int. J. Syst. Evol. Microbiol.">
        <title>The Global Catalogue of Microorganisms (GCM) 10K type strain sequencing project: providing services to taxonomists for standard genome sequencing and annotation.</title>
        <authorList>
            <consortium name="The Broad Institute Genomics Platform"/>
            <consortium name="The Broad Institute Genome Sequencing Center for Infectious Disease"/>
            <person name="Wu L."/>
            <person name="Ma J."/>
        </authorList>
    </citation>
    <scope>NUCLEOTIDE SEQUENCE [LARGE SCALE GENOMIC DNA]</scope>
    <source>
        <strain evidence="1 2">JCM 16082</strain>
    </source>
</reference>
<organism evidence="1 2">
    <name type="scientific">Gangjinia marincola</name>
    <dbReference type="NCBI Taxonomy" id="578463"/>
    <lineage>
        <taxon>Bacteria</taxon>
        <taxon>Pseudomonadati</taxon>
        <taxon>Bacteroidota</taxon>
        <taxon>Flavobacteriia</taxon>
        <taxon>Flavobacteriales</taxon>
        <taxon>Flavobacteriaceae</taxon>
        <taxon>Gangjinia</taxon>
    </lineage>
</organism>
<keyword evidence="2" id="KW-1185">Reference proteome</keyword>
<comment type="caution">
    <text evidence="1">The sequence shown here is derived from an EMBL/GenBank/DDBJ whole genome shotgun (WGS) entry which is preliminary data.</text>
</comment>
<dbReference type="RefSeq" id="WP_343764951.1">
    <property type="nucleotide sequence ID" value="NZ_BAAAFG010000013.1"/>
</dbReference>